<dbReference type="SMART" id="SM00091">
    <property type="entry name" value="PAS"/>
    <property type="match status" value="2"/>
</dbReference>
<reference evidence="8 9" key="2">
    <citation type="submission" date="2017-07" db="EMBL/GenBank/DDBJ databases">
        <title>Candidatus Dactylopiibacterium carminicum, a nitrogen-fixing symbiont of the cochineal insect Dactylopius coccus and Dactylopius opuntiae (Hemiptera: Coccoidea: Dactylopiidae).</title>
        <authorList>
            <person name="Vera A."/>
        </authorList>
    </citation>
    <scope>NUCLEOTIDE SEQUENCE [LARGE SCALE GENOMIC DNA]</scope>
    <source>
        <strain evidence="8 9">NFDCM</strain>
    </source>
</reference>
<dbReference type="InterPro" id="IPR001610">
    <property type="entry name" value="PAC"/>
</dbReference>
<dbReference type="InterPro" id="IPR035965">
    <property type="entry name" value="PAS-like_dom_sf"/>
</dbReference>
<dbReference type="EMBL" id="MDUX01000057">
    <property type="protein sequence ID" value="KAF7598231.1"/>
    <property type="molecule type" value="Genomic_DNA"/>
</dbReference>
<dbReference type="SMART" id="SM00283">
    <property type="entry name" value="MA"/>
    <property type="match status" value="1"/>
</dbReference>
<name>A0A272EP34_9RHOO</name>
<dbReference type="SUPFAM" id="SSF55785">
    <property type="entry name" value="PYP-like sensor domain (PAS domain)"/>
    <property type="match status" value="2"/>
</dbReference>
<dbReference type="InterPro" id="IPR000700">
    <property type="entry name" value="PAS-assoc_C"/>
</dbReference>
<feature type="domain" description="PAS" evidence="5">
    <location>
        <begin position="140"/>
        <end position="187"/>
    </location>
</feature>
<dbReference type="Proteomes" id="UP000216107">
    <property type="component" value="Unassembled WGS sequence"/>
</dbReference>
<dbReference type="Pfam" id="PF08447">
    <property type="entry name" value="PAS_3"/>
    <property type="match status" value="2"/>
</dbReference>
<evidence type="ECO:0000259" key="4">
    <source>
        <dbReference type="PROSITE" id="PS50111"/>
    </source>
</evidence>
<keyword evidence="3" id="KW-0175">Coiled coil</keyword>
<keyword evidence="10" id="KW-1185">Reference proteome</keyword>
<dbReference type="CDD" id="cd00130">
    <property type="entry name" value="PAS"/>
    <property type="match status" value="2"/>
</dbReference>
<feature type="domain" description="PAC" evidence="6">
    <location>
        <begin position="216"/>
        <end position="268"/>
    </location>
</feature>
<dbReference type="InterPro" id="IPR000014">
    <property type="entry name" value="PAS"/>
</dbReference>
<evidence type="ECO:0000313" key="7">
    <source>
        <dbReference type="EMBL" id="KAF7598231.1"/>
    </source>
</evidence>
<accession>A0A272EP34</accession>
<dbReference type="SMART" id="SM00086">
    <property type="entry name" value="PAC"/>
    <property type="match status" value="2"/>
</dbReference>
<dbReference type="SUPFAM" id="SSF58104">
    <property type="entry name" value="Methyl-accepting chemotaxis protein (MCP) signaling domain"/>
    <property type="match status" value="1"/>
</dbReference>
<evidence type="ECO:0000256" key="3">
    <source>
        <dbReference type="SAM" id="Coils"/>
    </source>
</evidence>
<evidence type="ECO:0000259" key="6">
    <source>
        <dbReference type="PROSITE" id="PS50113"/>
    </source>
</evidence>
<feature type="domain" description="PAC" evidence="6">
    <location>
        <begin position="94"/>
        <end position="146"/>
    </location>
</feature>
<dbReference type="PROSITE" id="PS50113">
    <property type="entry name" value="PAC"/>
    <property type="match status" value="2"/>
</dbReference>
<evidence type="ECO:0000313" key="8">
    <source>
        <dbReference type="EMBL" id="PAS91885.1"/>
    </source>
</evidence>
<evidence type="ECO:0000256" key="2">
    <source>
        <dbReference type="PROSITE-ProRule" id="PRU00284"/>
    </source>
</evidence>
<dbReference type="Gene3D" id="1.10.287.950">
    <property type="entry name" value="Methyl-accepting chemotaxis protein"/>
    <property type="match status" value="1"/>
</dbReference>
<evidence type="ECO:0000259" key="5">
    <source>
        <dbReference type="PROSITE" id="PS50112"/>
    </source>
</evidence>
<feature type="coiled-coil region" evidence="3">
    <location>
        <begin position="5"/>
        <end position="32"/>
    </location>
</feature>
<dbReference type="PROSITE" id="PS50112">
    <property type="entry name" value="PAS"/>
    <property type="match status" value="1"/>
</dbReference>
<dbReference type="GO" id="GO:0016020">
    <property type="term" value="C:membrane"/>
    <property type="evidence" value="ECO:0007669"/>
    <property type="project" value="InterPro"/>
</dbReference>
<gene>
    <name evidence="7" type="ORF">BGI27_14340</name>
    <name evidence="8" type="ORF">CGU29_13970</name>
</gene>
<dbReference type="Pfam" id="PF00015">
    <property type="entry name" value="MCPsignal"/>
    <property type="match status" value="1"/>
</dbReference>
<dbReference type="NCBIfam" id="TIGR00229">
    <property type="entry name" value="sensory_box"/>
    <property type="match status" value="2"/>
</dbReference>
<evidence type="ECO:0000313" key="10">
    <source>
        <dbReference type="Proteomes" id="UP000623509"/>
    </source>
</evidence>
<dbReference type="OrthoDB" id="9765776at2"/>
<dbReference type="GO" id="GO:0007165">
    <property type="term" value="P:signal transduction"/>
    <property type="evidence" value="ECO:0007669"/>
    <property type="project" value="UniProtKB-KW"/>
</dbReference>
<dbReference type="AlphaFoldDB" id="A0A272EP34"/>
<dbReference type="EMBL" id="NMRN01000055">
    <property type="protein sequence ID" value="PAS91885.1"/>
    <property type="molecule type" value="Genomic_DNA"/>
</dbReference>
<dbReference type="Gene3D" id="3.30.450.20">
    <property type="entry name" value="PAS domain"/>
    <property type="match status" value="2"/>
</dbReference>
<dbReference type="Proteomes" id="UP000623509">
    <property type="component" value="Unassembled WGS sequence"/>
</dbReference>
<dbReference type="PROSITE" id="PS50111">
    <property type="entry name" value="CHEMOTAXIS_TRANSDUC_2"/>
    <property type="match status" value="1"/>
</dbReference>
<dbReference type="CDD" id="cd11386">
    <property type="entry name" value="MCP_signal"/>
    <property type="match status" value="1"/>
</dbReference>
<comment type="caution">
    <text evidence="8">The sequence shown here is derived from an EMBL/GenBank/DDBJ whole genome shotgun (WGS) entry which is preliminary data.</text>
</comment>
<keyword evidence="1 2" id="KW-0807">Transducer</keyword>
<reference evidence="7 10" key="1">
    <citation type="submission" date="2016-08" db="EMBL/GenBank/DDBJ databases">
        <title>Candidatus Dactylopiibacterium carminicum genome sequence.</title>
        <authorList>
            <person name="Ramirez-Puebla S.T."/>
            <person name="Ormeno-Orrillo E."/>
            <person name="Vera-Ponce De Leon A."/>
            <person name="Luis L."/>
            <person name="Sanchez-Flores A."/>
            <person name="Monica R."/>
            <person name="Martinez-Romero E."/>
        </authorList>
    </citation>
    <scope>NUCLEOTIDE SEQUENCE [LARGE SCALE GENOMIC DNA]</scope>
    <source>
        <strain evidence="7">END1</strain>
    </source>
</reference>
<protein>
    <submittedName>
        <fullName evidence="8">Chemotaxis protein</fullName>
    </submittedName>
</protein>
<dbReference type="InterPro" id="IPR013655">
    <property type="entry name" value="PAS_fold_3"/>
</dbReference>
<dbReference type="InterPro" id="IPR004089">
    <property type="entry name" value="MCPsignal_dom"/>
</dbReference>
<evidence type="ECO:0000313" key="9">
    <source>
        <dbReference type="Proteomes" id="UP000216107"/>
    </source>
</evidence>
<proteinExistence type="predicted"/>
<organism evidence="8 9">
    <name type="scientific">Candidatus Dactylopiibacterium carminicum</name>
    <dbReference type="NCBI Taxonomy" id="857335"/>
    <lineage>
        <taxon>Bacteria</taxon>
        <taxon>Pseudomonadati</taxon>
        <taxon>Pseudomonadota</taxon>
        <taxon>Betaproteobacteria</taxon>
        <taxon>Rhodocyclales</taxon>
        <taxon>Rhodocyclaceae</taxon>
        <taxon>Candidatus Dactylopiibacterium</taxon>
    </lineage>
</organism>
<evidence type="ECO:0000256" key="1">
    <source>
        <dbReference type="ARBA" id="ARBA00023224"/>
    </source>
</evidence>
<feature type="domain" description="Methyl-accepting transducer" evidence="4">
    <location>
        <begin position="248"/>
        <end position="440"/>
    </location>
</feature>
<dbReference type="PANTHER" id="PTHR32089">
    <property type="entry name" value="METHYL-ACCEPTING CHEMOTAXIS PROTEIN MCPB"/>
    <property type="match status" value="1"/>
</dbReference>
<dbReference type="PANTHER" id="PTHR32089:SF112">
    <property type="entry name" value="LYSOZYME-LIKE PROTEIN-RELATED"/>
    <property type="match status" value="1"/>
</dbReference>
<sequence>MIFQSKQKRQECEHLRTELSGLRDRANALERSVAIVEFDREGAILKANELFCRCMGYTTMEIVSQSHQIFCKPDFATSHEYQDFWQRLRRGESFSGKFQRVRKDGSAVWLEATYIPVSDHTGTVSRVIKIANDITVRIKDADRTRGLLEAINRTMAVIEFDMEGQVLQANDPFLAVMGYRQEEVVGRHHRIFCPQAYARSNDYAEFWRKLNAGEPCSGLVERINRQGETVWLEASYNPVLDDQGRPYRVVKIASDITPRILRVQQERRSAETATQASLQAEELATRGREAIEQTILQMKALAAQMGSSSTQVSGLGEQTSRITSIVNTIREISDQTNLLALNAAIEAARAGESGRGFAVVADEVRRLAERTGLATGDIAHMIENIQRETRSVIESMDTSLESVDAGVRLVTEVGSTIQQIHEGAGTVVAVVRQLRDTTAE</sequence>
<dbReference type="RefSeq" id="WP_095525534.1">
    <property type="nucleotide sequence ID" value="NZ_MDUX01000057.1"/>
</dbReference>